<dbReference type="RefSeq" id="WP_121170522.1">
    <property type="nucleotide sequence ID" value="NZ_RBIE01000001.1"/>
</dbReference>
<evidence type="ECO:0000256" key="1">
    <source>
        <dbReference type="SAM" id="Coils"/>
    </source>
</evidence>
<reference evidence="2 3" key="1">
    <citation type="submission" date="2018-10" db="EMBL/GenBank/DDBJ databases">
        <title>Genomic Encyclopedia of Type Strains, Phase IV (KMG-IV): sequencing the most valuable type-strain genomes for metagenomic binning, comparative biology and taxonomic classification.</title>
        <authorList>
            <person name="Goeker M."/>
        </authorList>
    </citation>
    <scope>NUCLEOTIDE SEQUENCE [LARGE SCALE GENOMIC DNA]</scope>
    <source>
        <strain evidence="2 3">DSM 15521</strain>
    </source>
</reference>
<dbReference type="PROSITE" id="PS51257">
    <property type="entry name" value="PROKAR_LIPOPROTEIN"/>
    <property type="match status" value="1"/>
</dbReference>
<feature type="coiled-coil region" evidence="1">
    <location>
        <begin position="67"/>
        <end position="94"/>
    </location>
</feature>
<name>A0A420W9W5_9BACT</name>
<sequence>MVKRLLIFLFPFILGCGGPEFAVSYRYEPPADNRECLSKCKEELTSCELSCMGKRQECLDRVRRSAENIYKEELKNYKRELSAYQNAYSSYQRRLLEWNRSYRKLYKDYLYFKRMCKKGKDYYACQRRDDLEEALQTLSETKPTPPERPVKPQLSDIIRELSSSCPSDCGCKERYDACFTSCGGKIIPYRYCVKNCK</sequence>
<organism evidence="2 3">
    <name type="scientific">Thermovibrio guaymasensis</name>
    <dbReference type="NCBI Taxonomy" id="240167"/>
    <lineage>
        <taxon>Bacteria</taxon>
        <taxon>Pseudomonadati</taxon>
        <taxon>Aquificota</taxon>
        <taxon>Aquificia</taxon>
        <taxon>Desulfurobacteriales</taxon>
        <taxon>Desulfurobacteriaceae</taxon>
        <taxon>Thermovibrio</taxon>
    </lineage>
</organism>
<accession>A0A420W9W5</accession>
<evidence type="ECO:0008006" key="4">
    <source>
        <dbReference type="Google" id="ProtNLM"/>
    </source>
</evidence>
<proteinExistence type="predicted"/>
<keyword evidence="1" id="KW-0175">Coiled coil</keyword>
<keyword evidence="3" id="KW-1185">Reference proteome</keyword>
<protein>
    <recommendedName>
        <fullName evidence="4">Lipoprotein</fullName>
    </recommendedName>
</protein>
<comment type="caution">
    <text evidence="2">The sequence shown here is derived from an EMBL/GenBank/DDBJ whole genome shotgun (WGS) entry which is preliminary data.</text>
</comment>
<dbReference type="EMBL" id="RBIE01000001">
    <property type="protein sequence ID" value="RKQ64075.1"/>
    <property type="molecule type" value="Genomic_DNA"/>
</dbReference>
<evidence type="ECO:0000313" key="3">
    <source>
        <dbReference type="Proteomes" id="UP000280881"/>
    </source>
</evidence>
<evidence type="ECO:0000313" key="2">
    <source>
        <dbReference type="EMBL" id="RKQ64075.1"/>
    </source>
</evidence>
<dbReference type="OrthoDB" id="9799452at2"/>
<gene>
    <name evidence="2" type="ORF">C7457_0966</name>
</gene>
<dbReference type="Proteomes" id="UP000280881">
    <property type="component" value="Unassembled WGS sequence"/>
</dbReference>
<dbReference type="AlphaFoldDB" id="A0A420W9W5"/>